<keyword evidence="1" id="KW-0472">Membrane</keyword>
<keyword evidence="1" id="KW-1133">Transmembrane helix</keyword>
<evidence type="ECO:0000313" key="2">
    <source>
        <dbReference type="EMBL" id="KAJ6773795.1"/>
    </source>
</evidence>
<evidence type="ECO:0000313" key="3">
    <source>
        <dbReference type="Proteomes" id="UP001151532"/>
    </source>
</evidence>
<dbReference type="Proteomes" id="UP001151532">
    <property type="component" value="Chromosome 5"/>
</dbReference>
<comment type="caution">
    <text evidence="2">The sequence shown here is derived from an EMBL/GenBank/DDBJ whole genome shotgun (WGS) entry which is preliminary data.</text>
</comment>
<protein>
    <submittedName>
        <fullName evidence="2">Uncharacterized protein</fullName>
    </submittedName>
</protein>
<feature type="transmembrane region" description="Helical" evidence="1">
    <location>
        <begin position="40"/>
        <end position="60"/>
    </location>
</feature>
<name>A0A9Q0WUK7_SALPP</name>
<dbReference type="EMBL" id="JAPFFK010000002">
    <property type="protein sequence ID" value="KAJ6773795.1"/>
    <property type="molecule type" value="Genomic_DNA"/>
</dbReference>
<sequence length="63" mass="7185">MITVADYSNGSEGYTYNYYEDVTPKQVVEIVEMLRKGGKLLIRLLGRGCILILTFSWGIFSFD</sequence>
<reference evidence="2" key="2">
    <citation type="journal article" date="2023" name="Int. J. Mol. Sci.">
        <title>De Novo Assembly and Annotation of 11 Diverse Shrub Willow (Salix) Genomes Reveals Novel Gene Organization in Sex-Linked Regions.</title>
        <authorList>
            <person name="Hyden B."/>
            <person name="Feng K."/>
            <person name="Yates T.B."/>
            <person name="Jawdy S."/>
            <person name="Cereghino C."/>
            <person name="Smart L.B."/>
            <person name="Muchero W."/>
        </authorList>
    </citation>
    <scope>NUCLEOTIDE SEQUENCE</scope>
    <source>
        <tissue evidence="2">Shoot tip</tissue>
    </source>
</reference>
<evidence type="ECO:0000256" key="1">
    <source>
        <dbReference type="SAM" id="Phobius"/>
    </source>
</evidence>
<keyword evidence="1" id="KW-0812">Transmembrane</keyword>
<gene>
    <name evidence="2" type="ORF">OIU79_017282</name>
</gene>
<reference evidence="2" key="1">
    <citation type="submission" date="2022-11" db="EMBL/GenBank/DDBJ databases">
        <authorList>
            <person name="Hyden B.L."/>
            <person name="Feng K."/>
            <person name="Yates T."/>
            <person name="Jawdy S."/>
            <person name="Smart L.B."/>
            <person name="Muchero W."/>
        </authorList>
    </citation>
    <scope>NUCLEOTIDE SEQUENCE</scope>
    <source>
        <tissue evidence="2">Shoot tip</tissue>
    </source>
</reference>
<accession>A0A9Q0WUK7</accession>
<dbReference type="AlphaFoldDB" id="A0A9Q0WUK7"/>
<organism evidence="2 3">
    <name type="scientific">Salix purpurea</name>
    <name type="common">Purple osier willow</name>
    <dbReference type="NCBI Taxonomy" id="77065"/>
    <lineage>
        <taxon>Eukaryota</taxon>
        <taxon>Viridiplantae</taxon>
        <taxon>Streptophyta</taxon>
        <taxon>Embryophyta</taxon>
        <taxon>Tracheophyta</taxon>
        <taxon>Spermatophyta</taxon>
        <taxon>Magnoliopsida</taxon>
        <taxon>eudicotyledons</taxon>
        <taxon>Gunneridae</taxon>
        <taxon>Pentapetalae</taxon>
        <taxon>rosids</taxon>
        <taxon>fabids</taxon>
        <taxon>Malpighiales</taxon>
        <taxon>Salicaceae</taxon>
        <taxon>Saliceae</taxon>
        <taxon>Salix</taxon>
    </lineage>
</organism>
<proteinExistence type="predicted"/>
<dbReference type="OrthoDB" id="1501966at2759"/>
<keyword evidence="3" id="KW-1185">Reference proteome</keyword>